<dbReference type="Proteomes" id="UP000825434">
    <property type="component" value="Chromosome 4"/>
</dbReference>
<name>A0ABX8I804_9ASCO</name>
<gene>
    <name evidence="3" type="ORF">CA3LBN_003505</name>
</gene>
<feature type="compositionally biased region" description="Polar residues" evidence="1">
    <location>
        <begin position="45"/>
        <end position="57"/>
    </location>
</feature>
<evidence type="ECO:0000313" key="3">
    <source>
        <dbReference type="EMBL" id="QWU89182.1"/>
    </source>
</evidence>
<dbReference type="EMBL" id="CP076664">
    <property type="protein sequence ID" value="QWU89182.1"/>
    <property type="molecule type" value="Genomic_DNA"/>
</dbReference>
<sequence>MDHQFPPSSPVTHDTESRADPFMKPKNTGYDLPQRGRFDYPTPNPSSTVGRSSSPARNNDEKDVPFEVKPKPTVSINRDFNIVNPDASVLRVPLMSSKPIVFVGRSSKSCDYYFKTLDKAVSRTHIKIEHAEEKLNLTCLGYNGFGMVLPRMCEVRKVEGKESHYTLKEAKKPLKLQNISKTIHLDYQHTEFHVSRGETVEMPRFTNVLVQIRDKVVLVNPEDFEEELTDEETIQLVKPSVQEEEKENIGEPLQLNDDKLASCTKTTSTPINNTKYEPETPKKFPFRITSEEPTPIKTAKQKTTQFTILEDQSEEKENEDKENEDRPVDVKLDIPKQSFKRATTPLADQTNQISKSPLLKRRAVSEEPVGVKKPKKEPARDSEGKLIIDDACIKGLKNVNEVNNILINHLAFSRLSSTPASYLNTISAVVSELTLEQLRTVLHNVGCIGVIYRQGKDAAGKPLEEEYYYIPENDQDPERIKLVGSIKGHGGLRACRRKHKQYYWKKPAPIKK</sequence>
<feature type="region of interest" description="Disordered" evidence="1">
    <location>
        <begin position="1"/>
        <end position="67"/>
    </location>
</feature>
<evidence type="ECO:0000259" key="2">
    <source>
        <dbReference type="PROSITE" id="PS50006"/>
    </source>
</evidence>
<feature type="compositionally biased region" description="Basic and acidic residues" evidence="1">
    <location>
        <begin position="13"/>
        <end position="23"/>
    </location>
</feature>
<feature type="compositionally biased region" description="Basic and acidic residues" evidence="1">
    <location>
        <begin position="323"/>
        <end position="334"/>
    </location>
</feature>
<protein>
    <recommendedName>
        <fullName evidence="2">FHA domain-containing protein</fullName>
    </recommendedName>
</protein>
<dbReference type="InterPro" id="IPR000253">
    <property type="entry name" value="FHA_dom"/>
</dbReference>
<evidence type="ECO:0000256" key="1">
    <source>
        <dbReference type="SAM" id="MobiDB-lite"/>
    </source>
</evidence>
<keyword evidence="4" id="KW-1185">Reference proteome</keyword>
<feature type="domain" description="FHA" evidence="2">
    <location>
        <begin position="101"/>
        <end position="152"/>
    </location>
</feature>
<dbReference type="SUPFAM" id="SSF49879">
    <property type="entry name" value="SMAD/FHA domain"/>
    <property type="match status" value="1"/>
</dbReference>
<evidence type="ECO:0000313" key="4">
    <source>
        <dbReference type="Proteomes" id="UP000825434"/>
    </source>
</evidence>
<dbReference type="InterPro" id="IPR008984">
    <property type="entry name" value="SMAD_FHA_dom_sf"/>
</dbReference>
<proteinExistence type="predicted"/>
<feature type="compositionally biased region" description="Acidic residues" evidence="1">
    <location>
        <begin position="311"/>
        <end position="322"/>
    </location>
</feature>
<accession>A0ABX8I804</accession>
<dbReference type="PROSITE" id="PS50006">
    <property type="entry name" value="FHA_DOMAIN"/>
    <property type="match status" value="1"/>
</dbReference>
<reference evidence="3 4" key="1">
    <citation type="submission" date="2021-06" db="EMBL/GenBank/DDBJ databases">
        <title>Candida outbreak in Lebanon.</title>
        <authorList>
            <person name="Finianos M."/>
        </authorList>
    </citation>
    <scope>NUCLEOTIDE SEQUENCE [LARGE SCALE GENOMIC DNA]</scope>
    <source>
        <strain evidence="3">CA3LBN</strain>
    </source>
</reference>
<organism evidence="3 4">
    <name type="scientific">Candidozyma haemuli</name>
    <dbReference type="NCBI Taxonomy" id="45357"/>
    <lineage>
        <taxon>Eukaryota</taxon>
        <taxon>Fungi</taxon>
        <taxon>Dikarya</taxon>
        <taxon>Ascomycota</taxon>
        <taxon>Saccharomycotina</taxon>
        <taxon>Pichiomycetes</taxon>
        <taxon>Metschnikowiaceae</taxon>
        <taxon>Candidozyma</taxon>
    </lineage>
</organism>
<feature type="compositionally biased region" description="Basic and acidic residues" evidence="1">
    <location>
        <begin position="58"/>
        <end position="67"/>
    </location>
</feature>
<feature type="region of interest" description="Disordered" evidence="1">
    <location>
        <begin position="267"/>
        <end position="379"/>
    </location>
</feature>
<feature type="compositionally biased region" description="Polar residues" evidence="1">
    <location>
        <begin position="346"/>
        <end position="355"/>
    </location>
</feature>